<organism evidence="3 4">
    <name type="scientific">Streptacidiphilus jiangxiensis</name>
    <dbReference type="NCBI Taxonomy" id="235985"/>
    <lineage>
        <taxon>Bacteria</taxon>
        <taxon>Bacillati</taxon>
        <taxon>Actinomycetota</taxon>
        <taxon>Actinomycetes</taxon>
        <taxon>Kitasatosporales</taxon>
        <taxon>Streptomycetaceae</taxon>
        <taxon>Streptacidiphilus</taxon>
    </lineage>
</organism>
<evidence type="ECO:0000313" key="4">
    <source>
        <dbReference type="Proteomes" id="UP000183015"/>
    </source>
</evidence>
<feature type="domain" description="LytR/CpsA/Psr regulator C-terminal" evidence="2">
    <location>
        <begin position="134"/>
        <end position="223"/>
    </location>
</feature>
<evidence type="ECO:0000313" key="3">
    <source>
        <dbReference type="EMBL" id="SEK66947.1"/>
    </source>
</evidence>
<feature type="transmembrane region" description="Helical" evidence="1">
    <location>
        <begin position="34"/>
        <end position="56"/>
    </location>
</feature>
<dbReference type="OrthoDB" id="4864198at2"/>
<evidence type="ECO:0000259" key="2">
    <source>
        <dbReference type="Pfam" id="PF13399"/>
    </source>
</evidence>
<dbReference type="Pfam" id="PF13399">
    <property type="entry name" value="LytR_C"/>
    <property type="match status" value="1"/>
</dbReference>
<proteinExistence type="predicted"/>
<name>A0A1H7IZ85_STRJI</name>
<keyword evidence="1" id="KW-0472">Membrane</keyword>
<dbReference type="Gene3D" id="3.30.70.2390">
    <property type="match status" value="1"/>
</dbReference>
<keyword evidence="1" id="KW-0812">Transmembrane</keyword>
<dbReference type="InterPro" id="IPR027381">
    <property type="entry name" value="LytR/CpsA/Psr_C"/>
</dbReference>
<evidence type="ECO:0000256" key="1">
    <source>
        <dbReference type="SAM" id="Phobius"/>
    </source>
</evidence>
<dbReference type="Proteomes" id="UP000183015">
    <property type="component" value="Unassembled WGS sequence"/>
</dbReference>
<dbReference type="STRING" id="235985.SAMN05414137_10351"/>
<reference evidence="4" key="1">
    <citation type="submission" date="2016-10" db="EMBL/GenBank/DDBJ databases">
        <authorList>
            <person name="Varghese N."/>
        </authorList>
    </citation>
    <scope>NUCLEOTIDE SEQUENCE [LARGE SCALE GENOMIC DNA]</scope>
    <source>
        <strain evidence="4">DSM 45096 / BCRC 16803 / CGMCC 4.1857 / CIP 109030 / JCM 12277 / KCTC 19219 / NBRC 100920 / 33214</strain>
    </source>
</reference>
<accession>A0A1H7IZ85</accession>
<dbReference type="eggNOG" id="ENOG5032WRF">
    <property type="taxonomic scope" value="Bacteria"/>
</dbReference>
<sequence length="250" mass="24048">MSMLTPPGLKGKQYRISGKAYPRLSRPGQKRRRVFQALGAVVALAVIGWGTVQLVAQFGAKKKSPTAAAGQCVRPASAAAAGGDAAKASASPHVSASGAAAAGAPGASASAGASAGATGGAVLPLPSGMPQPSTVTVNVYNATGHAGLAGQTAALLRQRGFKIGKIANAPTALEGKITGAAQVTGAGGSKAAMTLVGSEVTGATTTTDTRTDGSVDLVIGNGFTALLSPAQASQALALAVSPSPAAGAHC</sequence>
<keyword evidence="4" id="KW-1185">Reference proteome</keyword>
<dbReference type="EMBL" id="FOAZ01000003">
    <property type="protein sequence ID" value="SEK66947.1"/>
    <property type="molecule type" value="Genomic_DNA"/>
</dbReference>
<gene>
    <name evidence="3" type="ORF">SAMN05414137_10351</name>
</gene>
<protein>
    <submittedName>
        <fullName evidence="3">LytR cell envelope-related transcriptional attenuator</fullName>
    </submittedName>
</protein>
<dbReference type="AlphaFoldDB" id="A0A1H7IZ85"/>
<keyword evidence="1" id="KW-1133">Transmembrane helix</keyword>